<dbReference type="InterPro" id="IPR052719">
    <property type="entry name" value="CvpA-like"/>
</dbReference>
<dbReference type="PANTHER" id="PTHR36926:SF1">
    <property type="entry name" value="COLICIN V PRODUCTION PROTEIN"/>
    <property type="match status" value="1"/>
</dbReference>
<dbReference type="GO" id="GO:0009403">
    <property type="term" value="P:toxin biosynthetic process"/>
    <property type="evidence" value="ECO:0007669"/>
    <property type="project" value="InterPro"/>
</dbReference>
<evidence type="ECO:0000313" key="7">
    <source>
        <dbReference type="Proteomes" id="UP000837675"/>
    </source>
</evidence>
<evidence type="ECO:0000256" key="1">
    <source>
        <dbReference type="ARBA" id="ARBA00004141"/>
    </source>
</evidence>
<keyword evidence="4 5" id="KW-0472">Membrane</keyword>
<sequence>MDLLKGINYNALNYIDIGVVAITTLSIVFGIFRGFIISVISLIGWVASIVVTYRYAPVFKKILAAYFHSETLQLILSYSGLLIVCLMAFAILNSLFSAMTLGMRGGFFDRLLGLLFGLFRGALISSFIFMCINFSFAFLASSDETEKDVLPEVVKKAQTYKLLKIGNAVLLDFMPSALDKRLKSIADTFVDNAIDDKFVGGMVRKMYQDMSELEIDEIEREIQQRGIYHDEKQVAKTVLDYYKQKGGEQKLDPKSLEKLKRIVDIEVMPEYEY</sequence>
<evidence type="ECO:0000256" key="5">
    <source>
        <dbReference type="SAM" id="Phobius"/>
    </source>
</evidence>
<dbReference type="InterPro" id="IPR003825">
    <property type="entry name" value="Colicin-V_CvpA"/>
</dbReference>
<keyword evidence="7" id="KW-1185">Reference proteome</keyword>
<comment type="subcellular location">
    <subcellularLocation>
        <location evidence="1">Membrane</location>
        <topology evidence="1">Multi-pass membrane protein</topology>
    </subcellularLocation>
</comment>
<evidence type="ECO:0000256" key="3">
    <source>
        <dbReference type="ARBA" id="ARBA00022989"/>
    </source>
</evidence>
<dbReference type="PANTHER" id="PTHR36926">
    <property type="entry name" value="COLICIN V PRODUCTION PROTEIN"/>
    <property type="match status" value="1"/>
</dbReference>
<keyword evidence="2 5" id="KW-0812">Transmembrane</keyword>
<dbReference type="Proteomes" id="UP000837675">
    <property type="component" value="Unassembled WGS sequence"/>
</dbReference>
<comment type="caution">
    <text evidence="6">The sequence shown here is derived from an EMBL/GenBank/DDBJ whole genome shotgun (WGS) entry which is preliminary data.</text>
</comment>
<evidence type="ECO:0000256" key="2">
    <source>
        <dbReference type="ARBA" id="ARBA00022692"/>
    </source>
</evidence>
<dbReference type="GO" id="GO:0016020">
    <property type="term" value="C:membrane"/>
    <property type="evidence" value="ECO:0007669"/>
    <property type="project" value="UniProtKB-SubCell"/>
</dbReference>
<reference evidence="6" key="1">
    <citation type="submission" date="2021-06" db="EMBL/GenBank/DDBJ databases">
        <authorList>
            <person name="Nardi T."/>
            <person name="Nardi T."/>
        </authorList>
    </citation>
    <scope>NUCLEOTIDE SEQUENCE</scope>
</reference>
<name>A0A8S4BZF3_9ACAR</name>
<accession>A0A8S4BZF3</accession>
<feature type="transmembrane region" description="Helical" evidence="5">
    <location>
        <begin position="76"/>
        <end position="99"/>
    </location>
</feature>
<dbReference type="EMBL" id="CAJVAF010000004">
    <property type="protein sequence ID" value="CAG7588554.1"/>
    <property type="molecule type" value="Genomic_DNA"/>
</dbReference>
<proteinExistence type="predicted"/>
<dbReference type="Pfam" id="PF02674">
    <property type="entry name" value="Colicin_V"/>
    <property type="match status" value="1"/>
</dbReference>
<feature type="transmembrane region" description="Helical" evidence="5">
    <location>
        <begin position="111"/>
        <end position="139"/>
    </location>
</feature>
<feature type="transmembrane region" description="Helical" evidence="5">
    <location>
        <begin position="39"/>
        <end position="56"/>
    </location>
</feature>
<dbReference type="AlphaFoldDB" id="A0A8S4BZF3"/>
<evidence type="ECO:0000313" key="6">
    <source>
        <dbReference type="EMBL" id="CAG7588554.1"/>
    </source>
</evidence>
<organism evidence="6 7">
    <name type="scientific">Hyalomma marginatum</name>
    <dbReference type="NCBI Taxonomy" id="34627"/>
    <lineage>
        <taxon>Eukaryota</taxon>
        <taxon>Metazoa</taxon>
        <taxon>Ecdysozoa</taxon>
        <taxon>Arthropoda</taxon>
        <taxon>Chelicerata</taxon>
        <taxon>Arachnida</taxon>
        <taxon>Acari</taxon>
        <taxon>Parasitiformes</taxon>
        <taxon>Ixodida</taxon>
        <taxon>Ixodoidea</taxon>
        <taxon>Ixodidae</taxon>
        <taxon>Hyalomminae</taxon>
        <taxon>Hyalomma</taxon>
    </lineage>
</organism>
<gene>
    <name evidence="6" type="ORF">MHYMCMPASI_00010</name>
</gene>
<evidence type="ECO:0000256" key="4">
    <source>
        <dbReference type="ARBA" id="ARBA00023136"/>
    </source>
</evidence>
<keyword evidence="3 5" id="KW-1133">Transmembrane helix</keyword>
<protein>
    <submittedName>
        <fullName evidence="6">CvpA family protein</fullName>
    </submittedName>
</protein>
<feature type="transmembrane region" description="Helical" evidence="5">
    <location>
        <begin position="12"/>
        <end position="32"/>
    </location>
</feature>